<name>A0A397TWG2_9GLOM</name>
<evidence type="ECO:0000256" key="1">
    <source>
        <dbReference type="SAM" id="MobiDB-lite"/>
    </source>
</evidence>
<organism evidence="2 3">
    <name type="scientific">Gigaspora rosea</name>
    <dbReference type="NCBI Taxonomy" id="44941"/>
    <lineage>
        <taxon>Eukaryota</taxon>
        <taxon>Fungi</taxon>
        <taxon>Fungi incertae sedis</taxon>
        <taxon>Mucoromycota</taxon>
        <taxon>Glomeromycotina</taxon>
        <taxon>Glomeromycetes</taxon>
        <taxon>Diversisporales</taxon>
        <taxon>Gigasporaceae</taxon>
        <taxon>Gigaspora</taxon>
    </lineage>
</organism>
<feature type="region of interest" description="Disordered" evidence="1">
    <location>
        <begin position="51"/>
        <end position="71"/>
    </location>
</feature>
<dbReference type="AlphaFoldDB" id="A0A397TWG2"/>
<keyword evidence="3" id="KW-1185">Reference proteome</keyword>
<reference evidence="2 3" key="1">
    <citation type="submission" date="2018-06" db="EMBL/GenBank/DDBJ databases">
        <title>Comparative genomics reveals the genomic features of Rhizophagus irregularis, R. cerebriforme, R. diaphanum and Gigaspora rosea, and their symbiotic lifestyle signature.</title>
        <authorList>
            <person name="Morin E."/>
            <person name="San Clemente H."/>
            <person name="Chen E.C.H."/>
            <person name="De La Providencia I."/>
            <person name="Hainaut M."/>
            <person name="Kuo A."/>
            <person name="Kohler A."/>
            <person name="Murat C."/>
            <person name="Tang N."/>
            <person name="Roy S."/>
            <person name="Loubradou J."/>
            <person name="Henrissat B."/>
            <person name="Grigoriev I.V."/>
            <person name="Corradi N."/>
            <person name="Roux C."/>
            <person name="Martin F.M."/>
        </authorList>
    </citation>
    <scope>NUCLEOTIDE SEQUENCE [LARGE SCALE GENOMIC DNA]</scope>
    <source>
        <strain evidence="2 3">DAOM 194757</strain>
    </source>
</reference>
<protein>
    <submittedName>
        <fullName evidence="2">Uncharacterized protein</fullName>
    </submittedName>
</protein>
<dbReference type="EMBL" id="QKWP01002952">
    <property type="protein sequence ID" value="RIB01751.1"/>
    <property type="molecule type" value="Genomic_DNA"/>
</dbReference>
<gene>
    <name evidence="2" type="ORF">C2G38_2229764</name>
</gene>
<proteinExistence type="predicted"/>
<dbReference type="Proteomes" id="UP000266673">
    <property type="component" value="Unassembled WGS sequence"/>
</dbReference>
<evidence type="ECO:0000313" key="2">
    <source>
        <dbReference type="EMBL" id="RIB01751.1"/>
    </source>
</evidence>
<evidence type="ECO:0000313" key="3">
    <source>
        <dbReference type="Proteomes" id="UP000266673"/>
    </source>
</evidence>
<sequence length="71" mass="8295">MYLKLFETGAKDFTNELAEMINDDSHNSNELDLNDTVYFESEMTILLDYTDSYNNSGPSEDDYHDTSNYYN</sequence>
<comment type="caution">
    <text evidence="2">The sequence shown here is derived from an EMBL/GenBank/DDBJ whole genome shotgun (WGS) entry which is preliminary data.</text>
</comment>
<accession>A0A397TWG2</accession>